<evidence type="ECO:0000256" key="1">
    <source>
        <dbReference type="SAM" id="MobiDB-lite"/>
    </source>
</evidence>
<evidence type="ECO:0000313" key="2">
    <source>
        <dbReference type="EMBL" id="ORX97258.1"/>
    </source>
</evidence>
<feature type="compositionally biased region" description="Polar residues" evidence="1">
    <location>
        <begin position="62"/>
        <end position="79"/>
    </location>
</feature>
<organism evidence="2 3">
    <name type="scientific">Basidiobolus meristosporus CBS 931.73</name>
    <dbReference type="NCBI Taxonomy" id="1314790"/>
    <lineage>
        <taxon>Eukaryota</taxon>
        <taxon>Fungi</taxon>
        <taxon>Fungi incertae sedis</taxon>
        <taxon>Zoopagomycota</taxon>
        <taxon>Entomophthoromycotina</taxon>
        <taxon>Basidiobolomycetes</taxon>
        <taxon>Basidiobolales</taxon>
        <taxon>Basidiobolaceae</taxon>
        <taxon>Basidiobolus</taxon>
    </lineage>
</organism>
<protein>
    <recommendedName>
        <fullName evidence="4">Branched-chain-amino-acid aminotransferase-like protein 2</fullName>
    </recommendedName>
</protein>
<keyword evidence="3" id="KW-1185">Reference proteome</keyword>
<dbReference type="InterPro" id="IPR053226">
    <property type="entry name" value="Pyrrolopyrazine_biosynth_F"/>
</dbReference>
<sequence length="299" mass="34719">MIPTESRRDLPIMLWCHPRSVSSAFERAFIQRDKEFHCLHEPFIDAYYHGPDRASDRHHESLSSPATDQENNSPQPSYQDVTEQIMSSYWLDPTVGDIVDKETSGAHKLRVFVKDMAFYGILKAPDEQGEVEARFPLHRVINTFLIRDPRKSVVSFYKASLNEETNWGYFDPKEMGYQDLRTLFDYVTTRLKQPAIVVDADELCSDPGNIMKAFCECVDVRFEESMIHWEPTKVKQFERWKGWHDVVENSSGLGQVEATPMPDLREYPEIVLETINQSLPHYNYLKQFSIQSKIKVSSS</sequence>
<evidence type="ECO:0000313" key="3">
    <source>
        <dbReference type="Proteomes" id="UP000193498"/>
    </source>
</evidence>
<dbReference type="InParanoid" id="A0A1Y1YH32"/>
<dbReference type="STRING" id="1314790.A0A1Y1YH32"/>
<dbReference type="InterPro" id="IPR027417">
    <property type="entry name" value="P-loop_NTPase"/>
</dbReference>
<dbReference type="Pfam" id="PF19798">
    <property type="entry name" value="Sulfotransfer_5"/>
    <property type="match status" value="1"/>
</dbReference>
<comment type="caution">
    <text evidence="2">The sequence shown here is derived from an EMBL/GenBank/DDBJ whole genome shotgun (WGS) entry which is preliminary data.</text>
</comment>
<feature type="region of interest" description="Disordered" evidence="1">
    <location>
        <begin position="54"/>
        <end position="79"/>
    </location>
</feature>
<proteinExistence type="predicted"/>
<dbReference type="AlphaFoldDB" id="A0A1Y1YH32"/>
<dbReference type="PANTHER" id="PTHR48419:SF1">
    <property type="entry name" value="SULFOTRANSFERASE DOMAIN-CONTAINING PROTEIN"/>
    <property type="match status" value="1"/>
</dbReference>
<dbReference type="Gene3D" id="3.40.50.300">
    <property type="entry name" value="P-loop containing nucleotide triphosphate hydrolases"/>
    <property type="match status" value="1"/>
</dbReference>
<dbReference type="Proteomes" id="UP000193498">
    <property type="component" value="Unassembled WGS sequence"/>
</dbReference>
<gene>
    <name evidence="2" type="ORF">K493DRAFT_314140</name>
</gene>
<dbReference type="PANTHER" id="PTHR48419">
    <property type="entry name" value="SULFOTRANSFERASE DOMAIN-CONTAINING PROTEIN"/>
    <property type="match status" value="1"/>
</dbReference>
<accession>A0A1Y1YH32</accession>
<dbReference type="OrthoDB" id="2405944at2759"/>
<evidence type="ECO:0008006" key="4">
    <source>
        <dbReference type="Google" id="ProtNLM"/>
    </source>
</evidence>
<dbReference type="SUPFAM" id="SSF52540">
    <property type="entry name" value="P-loop containing nucleoside triphosphate hydrolases"/>
    <property type="match status" value="1"/>
</dbReference>
<name>A0A1Y1YH32_9FUNG</name>
<reference evidence="2 3" key="1">
    <citation type="submission" date="2016-07" db="EMBL/GenBank/DDBJ databases">
        <title>Pervasive Adenine N6-methylation of Active Genes in Fungi.</title>
        <authorList>
            <consortium name="DOE Joint Genome Institute"/>
            <person name="Mondo S.J."/>
            <person name="Dannebaum R.O."/>
            <person name="Kuo R.C."/>
            <person name="Labutti K."/>
            <person name="Haridas S."/>
            <person name="Kuo A."/>
            <person name="Salamov A."/>
            <person name="Ahrendt S.R."/>
            <person name="Lipzen A."/>
            <person name="Sullivan W."/>
            <person name="Andreopoulos W.B."/>
            <person name="Clum A."/>
            <person name="Lindquist E."/>
            <person name="Daum C."/>
            <person name="Ramamoorthy G.K."/>
            <person name="Gryganskyi A."/>
            <person name="Culley D."/>
            <person name="Magnuson J.K."/>
            <person name="James T.Y."/>
            <person name="O'Malley M.A."/>
            <person name="Stajich J.E."/>
            <person name="Spatafora J.W."/>
            <person name="Visel A."/>
            <person name="Grigoriev I.V."/>
        </authorList>
    </citation>
    <scope>NUCLEOTIDE SEQUENCE [LARGE SCALE GENOMIC DNA]</scope>
    <source>
        <strain evidence="2 3">CBS 931.73</strain>
    </source>
</reference>
<dbReference type="EMBL" id="MCFE01000136">
    <property type="protein sequence ID" value="ORX97258.1"/>
    <property type="molecule type" value="Genomic_DNA"/>
</dbReference>